<dbReference type="Proteomes" id="UP000887572">
    <property type="component" value="Unplaced"/>
</dbReference>
<evidence type="ECO:0000313" key="4">
    <source>
        <dbReference type="WBParaSite" id="Gr19_v10_g10448.t1"/>
    </source>
</evidence>
<organism evidence="3 4">
    <name type="scientific">Globodera rostochiensis</name>
    <name type="common">Golden nematode worm</name>
    <name type="synonym">Heterodera rostochiensis</name>
    <dbReference type="NCBI Taxonomy" id="31243"/>
    <lineage>
        <taxon>Eukaryota</taxon>
        <taxon>Metazoa</taxon>
        <taxon>Ecdysozoa</taxon>
        <taxon>Nematoda</taxon>
        <taxon>Chromadorea</taxon>
        <taxon>Rhabditida</taxon>
        <taxon>Tylenchina</taxon>
        <taxon>Tylenchomorpha</taxon>
        <taxon>Tylenchoidea</taxon>
        <taxon>Heteroderidae</taxon>
        <taxon>Heteroderinae</taxon>
        <taxon>Globodera</taxon>
    </lineage>
</organism>
<dbReference type="PANTHER" id="PTHR37984">
    <property type="entry name" value="PROTEIN CBG26694"/>
    <property type="match status" value="1"/>
</dbReference>
<dbReference type="PANTHER" id="PTHR37984:SF5">
    <property type="entry name" value="PROTEIN NYNRIN-LIKE"/>
    <property type="match status" value="1"/>
</dbReference>
<dbReference type="WBParaSite" id="Gr19_v10_g10448.t1">
    <property type="protein sequence ID" value="Gr19_v10_g10448.t1"/>
    <property type="gene ID" value="Gr19_v10_g10448"/>
</dbReference>
<feature type="domain" description="Integrase catalytic" evidence="2">
    <location>
        <begin position="1"/>
        <end position="79"/>
    </location>
</feature>
<feature type="region of interest" description="Disordered" evidence="1">
    <location>
        <begin position="164"/>
        <end position="183"/>
    </location>
</feature>
<dbReference type="PROSITE" id="PS50994">
    <property type="entry name" value="INTEGRASE"/>
    <property type="match status" value="1"/>
</dbReference>
<dbReference type="InterPro" id="IPR001584">
    <property type="entry name" value="Integrase_cat-core"/>
</dbReference>
<keyword evidence="3" id="KW-1185">Reference proteome</keyword>
<dbReference type="InterPro" id="IPR050951">
    <property type="entry name" value="Retrovirus_Pol_polyprotein"/>
</dbReference>
<name>A0A914GR91_GLORO</name>
<evidence type="ECO:0000256" key="1">
    <source>
        <dbReference type="SAM" id="MobiDB-lite"/>
    </source>
</evidence>
<reference evidence="4" key="1">
    <citation type="submission" date="2022-11" db="UniProtKB">
        <authorList>
            <consortium name="WormBaseParasite"/>
        </authorList>
    </citation>
    <scope>IDENTIFICATION</scope>
</reference>
<accession>A0A914GR91</accession>
<dbReference type="AlphaFoldDB" id="A0A914GR91"/>
<dbReference type="SUPFAM" id="SSF53098">
    <property type="entry name" value="Ribonuclease H-like"/>
    <property type="match status" value="1"/>
</dbReference>
<sequence length="183" mass="21175">MSDFLWGEGVIHKTTAPYHPSSNGEAERFVRTLKEGLKKLLDEGNNLKMAQFILLQEYRASPSTVLNGNSPAQMFLRRELRTEMDRLKMPPKERPEDGGPQAERQERHSAVDEGRPSNRIRKRKSFEGGDSVWVQNLGERNRWTPAVLLEPIGERMWRMEMEGGGERVAHLDQIKERRLPTRQ</sequence>
<dbReference type="GO" id="GO:0003676">
    <property type="term" value="F:nucleic acid binding"/>
    <property type="evidence" value="ECO:0007669"/>
    <property type="project" value="InterPro"/>
</dbReference>
<feature type="compositionally biased region" description="Basic and acidic residues" evidence="1">
    <location>
        <begin position="83"/>
        <end position="116"/>
    </location>
</feature>
<dbReference type="Gene3D" id="3.30.420.10">
    <property type="entry name" value="Ribonuclease H-like superfamily/Ribonuclease H"/>
    <property type="match status" value="1"/>
</dbReference>
<proteinExistence type="predicted"/>
<feature type="region of interest" description="Disordered" evidence="1">
    <location>
        <begin position="83"/>
        <end position="124"/>
    </location>
</feature>
<dbReference type="InterPro" id="IPR036397">
    <property type="entry name" value="RNaseH_sf"/>
</dbReference>
<dbReference type="InterPro" id="IPR012337">
    <property type="entry name" value="RNaseH-like_sf"/>
</dbReference>
<evidence type="ECO:0000313" key="3">
    <source>
        <dbReference type="Proteomes" id="UP000887572"/>
    </source>
</evidence>
<evidence type="ECO:0000259" key="2">
    <source>
        <dbReference type="PROSITE" id="PS50994"/>
    </source>
</evidence>
<protein>
    <submittedName>
        <fullName evidence="4">Integrase catalytic domain-containing protein</fullName>
    </submittedName>
</protein>
<dbReference type="GO" id="GO:0015074">
    <property type="term" value="P:DNA integration"/>
    <property type="evidence" value="ECO:0007669"/>
    <property type="project" value="InterPro"/>
</dbReference>